<dbReference type="InterPro" id="IPR029058">
    <property type="entry name" value="AB_hydrolase_fold"/>
</dbReference>
<dbReference type="EMBL" id="JABFAE010000012">
    <property type="protein sequence ID" value="MBA0842572.1"/>
    <property type="molecule type" value="Genomic_DNA"/>
</dbReference>
<evidence type="ECO:0008006" key="3">
    <source>
        <dbReference type="Google" id="ProtNLM"/>
    </source>
</evidence>
<evidence type="ECO:0000313" key="2">
    <source>
        <dbReference type="Proteomes" id="UP000593575"/>
    </source>
</evidence>
<sequence>MGEKDYVMKFPGMEDYMRKGIVKQFMPNLDITFMPEGNHFVQEQLPEQVNELILTFLNKNSST</sequence>
<protein>
    <recommendedName>
        <fullName evidence="3">Epoxide hydrolase</fullName>
    </recommendedName>
</protein>
<evidence type="ECO:0000313" key="1">
    <source>
        <dbReference type="EMBL" id="MBA0842572.1"/>
    </source>
</evidence>
<dbReference type="SUPFAM" id="SSF53474">
    <property type="entry name" value="alpha/beta-Hydrolases"/>
    <property type="match status" value="1"/>
</dbReference>
<dbReference type="Gene3D" id="3.40.50.1820">
    <property type="entry name" value="alpha/beta hydrolase"/>
    <property type="match status" value="1"/>
</dbReference>
<proteinExistence type="predicted"/>
<accession>A0A7J9K7X3</accession>
<dbReference type="PANTHER" id="PTHR43329">
    <property type="entry name" value="EPOXIDE HYDROLASE"/>
    <property type="match status" value="1"/>
</dbReference>
<organism evidence="1 2">
    <name type="scientific">Gossypium armourianum</name>
    <dbReference type="NCBI Taxonomy" id="34283"/>
    <lineage>
        <taxon>Eukaryota</taxon>
        <taxon>Viridiplantae</taxon>
        <taxon>Streptophyta</taxon>
        <taxon>Embryophyta</taxon>
        <taxon>Tracheophyta</taxon>
        <taxon>Spermatophyta</taxon>
        <taxon>Magnoliopsida</taxon>
        <taxon>eudicotyledons</taxon>
        <taxon>Gunneridae</taxon>
        <taxon>Pentapetalae</taxon>
        <taxon>rosids</taxon>
        <taxon>malvids</taxon>
        <taxon>Malvales</taxon>
        <taxon>Malvaceae</taxon>
        <taxon>Malvoideae</taxon>
        <taxon>Gossypium</taxon>
    </lineage>
</organism>
<comment type="caution">
    <text evidence="1">The sequence shown here is derived from an EMBL/GenBank/DDBJ whole genome shotgun (WGS) entry which is preliminary data.</text>
</comment>
<reference evidence="1 2" key="1">
    <citation type="journal article" date="2019" name="Genome Biol. Evol.">
        <title>Insights into the evolution of the New World diploid cottons (Gossypium, subgenus Houzingenia) based on genome sequencing.</title>
        <authorList>
            <person name="Grover C.E."/>
            <person name="Arick M.A. 2nd"/>
            <person name="Thrash A."/>
            <person name="Conover J.L."/>
            <person name="Sanders W.S."/>
            <person name="Peterson D.G."/>
            <person name="Frelichowski J.E."/>
            <person name="Scheffler J.A."/>
            <person name="Scheffler B.E."/>
            <person name="Wendel J.F."/>
        </authorList>
    </citation>
    <scope>NUCLEOTIDE SEQUENCE [LARGE SCALE GENOMIC DNA]</scope>
    <source>
        <strain evidence="1">6</strain>
        <tissue evidence="1">Leaf</tissue>
    </source>
</reference>
<name>A0A7J9K7X3_9ROSI</name>
<dbReference type="Proteomes" id="UP000593575">
    <property type="component" value="Unassembled WGS sequence"/>
</dbReference>
<gene>
    <name evidence="1" type="ORF">Goarm_002392</name>
</gene>
<keyword evidence="2" id="KW-1185">Reference proteome</keyword>
<dbReference type="AlphaFoldDB" id="A0A7J9K7X3"/>